<evidence type="ECO:0000313" key="3">
    <source>
        <dbReference type="EMBL" id="OQP49126.1"/>
    </source>
</evidence>
<protein>
    <recommendedName>
        <fullName evidence="5">Tetratricopeptide repeat protein</fullName>
    </recommendedName>
</protein>
<feature type="region of interest" description="Disordered" evidence="2">
    <location>
        <begin position="822"/>
        <end position="925"/>
    </location>
</feature>
<feature type="repeat" description="TPR" evidence="1">
    <location>
        <begin position="396"/>
        <end position="429"/>
    </location>
</feature>
<feature type="region of interest" description="Disordered" evidence="2">
    <location>
        <begin position="482"/>
        <end position="509"/>
    </location>
</feature>
<dbReference type="RefSeq" id="WP_014216684.1">
    <property type="nucleotide sequence ID" value="NZ_LWBO01000011.1"/>
</dbReference>
<feature type="compositionally biased region" description="Pro residues" evidence="2">
    <location>
        <begin position="831"/>
        <end position="856"/>
    </location>
</feature>
<evidence type="ECO:0008006" key="5">
    <source>
        <dbReference type="Google" id="ProtNLM"/>
    </source>
</evidence>
<evidence type="ECO:0000256" key="1">
    <source>
        <dbReference type="PROSITE-ProRule" id="PRU00339"/>
    </source>
</evidence>
<dbReference type="Gene3D" id="1.25.40.10">
    <property type="entry name" value="Tetratricopeptide repeat domain"/>
    <property type="match status" value="2"/>
</dbReference>
<dbReference type="Pfam" id="PF13174">
    <property type="entry name" value="TPR_6"/>
    <property type="match status" value="2"/>
</dbReference>
<accession>A0ABX3NXE2</accession>
<proteinExistence type="predicted"/>
<evidence type="ECO:0000256" key="2">
    <source>
        <dbReference type="SAM" id="MobiDB-lite"/>
    </source>
</evidence>
<feature type="compositionally biased region" description="Polar residues" evidence="2">
    <location>
        <begin position="493"/>
        <end position="509"/>
    </location>
</feature>
<keyword evidence="4" id="KW-1185">Reference proteome</keyword>
<comment type="caution">
    <text evidence="3">The sequence shown here is derived from an EMBL/GenBank/DDBJ whole genome shotgun (WGS) entry which is preliminary data.</text>
</comment>
<dbReference type="Proteomes" id="UP000192277">
    <property type="component" value="Unassembled WGS sequence"/>
</dbReference>
<keyword evidence="1" id="KW-0802">TPR repeat</keyword>
<reference evidence="3 4" key="1">
    <citation type="submission" date="2016-04" db="EMBL/GenBank/DDBJ databases">
        <authorList>
            <person name="Chen L."/>
            <person name="Zhuang W."/>
            <person name="Wang G."/>
        </authorList>
    </citation>
    <scope>NUCLEOTIDE SEQUENCE [LARGE SCALE GENOMIC DNA]</scope>
    <source>
        <strain evidence="4">GR20</strain>
    </source>
</reference>
<dbReference type="InterPro" id="IPR011990">
    <property type="entry name" value="TPR-like_helical_dom_sf"/>
</dbReference>
<dbReference type="EMBL" id="LWBO01000011">
    <property type="protein sequence ID" value="OQP49126.1"/>
    <property type="molecule type" value="Genomic_DNA"/>
</dbReference>
<dbReference type="InterPro" id="IPR019734">
    <property type="entry name" value="TPR_rpt"/>
</dbReference>
<gene>
    <name evidence="3" type="ORF">A4D02_29460</name>
</gene>
<sequence>MTRIIALIIILILSLPKLYAQPTLSYDLKKPQKYENRKLASEKTESTKFHAVRKFTQNGTTKFNYNYNANKKLTEVIARGKSQHKDDYSRLLSFYNYDLTTTAKDKTELDSVIYKANAGILLHDLRNSWVDNLYMLMGQAYYYKNVLDTAYFTFQYINYAFSPKEKDGYDKVIGSNANKDEGGSVFSISTKEKTDIAHKVWARPPSRNESFIWQIRTYLAKDETAEAAGLIETLKHDPVFPERLKTDLHEMQALWFYKQQVYDSAAIYLEMALDNAEGREERARWEYLVGQLYDKANKPEEGAKWFEKATNTTLNPVLEIYARLNNIRDHKGDDKILQENIKELERMARKDRYLVYRDIIYYAAAEMELERNNIPGAKALLLKATSYPGNDPAMRSKVFLLLGDLCFKEKDYPNAKRFYDSITNLNPSLVDQKAFLKLKGTLGKIVAYQNTIHREDSLQQLAALPEDELNAYLKKLAKQLRKKQGGKEDDNEISNGPLSFNDNNGPSDMFSSSNQKGDWYFYNPTLKGKGYTEFKATWGNRPNVDNWQRLAAVKQATPTTIVSSDDANAAGANGSAGAGPITYEELLKSVPLTPTQLATSNDSVEKAQFSLGKIYLEGLEDYRSTIDTLEAFLVRFPNSKNRPEALFLLAYCYSKTGDMAKVAAVQDELKKKYPGTNFEKIVSSPNGVTPDSLAKQEMTRRYDNIYNLFIEGKFDEAQAEKKLADSMYHENYWTPQLLYIQSVYYIQQRQDDSAKKSLQNIIRVFPGTPMAVKAKALIDVLGRRKQIEDYLTNLQIQRPAEDSTAEPIAIVTPNPVMQQPPVVVTRQQPQQQPPATSPPAQQPAKPPVTQPQPPTVPATQQPKPDVAKTTDKPAVTTPPVVTPQTVTPPVTSPVTVSPPPSSTQPPATRQPQLPPPAIAKKDSVKANVQPPKPLVLTHNPEIPQYVAIVLDKVDPVYINEARNAFNRYNREQYSAKGFTVNNQTVTDDIKLVLIGTFTNATDAISYIDKTKKLAASEIIPWLPAAKYSFIILTDNNLQVLMNTKDVNAVKTLLNQNYPGKF</sequence>
<evidence type="ECO:0000313" key="4">
    <source>
        <dbReference type="Proteomes" id="UP000192277"/>
    </source>
</evidence>
<feature type="compositionally biased region" description="Low complexity" evidence="2">
    <location>
        <begin position="873"/>
        <end position="895"/>
    </location>
</feature>
<dbReference type="SUPFAM" id="SSF81901">
    <property type="entry name" value="HCP-like"/>
    <property type="match status" value="1"/>
</dbReference>
<organism evidence="3 4">
    <name type="scientific">Niastella koreensis</name>
    <dbReference type="NCBI Taxonomy" id="354356"/>
    <lineage>
        <taxon>Bacteria</taxon>
        <taxon>Pseudomonadati</taxon>
        <taxon>Bacteroidota</taxon>
        <taxon>Chitinophagia</taxon>
        <taxon>Chitinophagales</taxon>
        <taxon>Chitinophagaceae</taxon>
        <taxon>Niastella</taxon>
    </lineage>
</organism>
<name>A0ABX3NXE2_9BACT</name>
<dbReference type="PROSITE" id="PS50005">
    <property type="entry name" value="TPR"/>
    <property type="match status" value="1"/>
</dbReference>